<dbReference type="EMBL" id="GBRH01254459">
    <property type="protein sequence ID" value="JAD43436.1"/>
    <property type="molecule type" value="Transcribed_RNA"/>
</dbReference>
<proteinExistence type="predicted"/>
<reference evidence="1" key="1">
    <citation type="submission" date="2014-09" db="EMBL/GenBank/DDBJ databases">
        <authorList>
            <person name="Magalhaes I.L.F."/>
            <person name="Oliveira U."/>
            <person name="Santos F.R."/>
            <person name="Vidigal T.H.D.A."/>
            <person name="Brescovit A.D."/>
            <person name="Santos A.J."/>
        </authorList>
    </citation>
    <scope>NUCLEOTIDE SEQUENCE</scope>
    <source>
        <tissue evidence="1">Shoot tissue taken approximately 20 cm above the soil surface</tissue>
    </source>
</reference>
<sequence length="120" mass="13426">MELGAHNARDVYTSCPVTMKKIPTDPGQGCKHLEQVAREDTVGKAAECHHEELVARHATFSPLFLLMKCPEEHMHQKNLLFHLLVMCPQDEFPRDCCRFGTTKASLPLLLGGSFDGHMPV</sequence>
<evidence type="ECO:0000313" key="1">
    <source>
        <dbReference type="EMBL" id="JAD43436.1"/>
    </source>
</evidence>
<dbReference type="AlphaFoldDB" id="A0A0A8ZX88"/>
<name>A0A0A8ZX88_ARUDO</name>
<accession>A0A0A8ZX88</accession>
<protein>
    <submittedName>
        <fullName evidence="1">Uncharacterized protein</fullName>
    </submittedName>
</protein>
<reference evidence="1" key="2">
    <citation type="journal article" date="2015" name="Data Brief">
        <title>Shoot transcriptome of the giant reed, Arundo donax.</title>
        <authorList>
            <person name="Barrero R.A."/>
            <person name="Guerrero F.D."/>
            <person name="Moolhuijzen P."/>
            <person name="Goolsby J.A."/>
            <person name="Tidwell J."/>
            <person name="Bellgard S.E."/>
            <person name="Bellgard M.I."/>
        </authorList>
    </citation>
    <scope>NUCLEOTIDE SEQUENCE</scope>
    <source>
        <tissue evidence="1">Shoot tissue taken approximately 20 cm above the soil surface</tissue>
    </source>
</reference>
<organism evidence="1">
    <name type="scientific">Arundo donax</name>
    <name type="common">Giant reed</name>
    <name type="synonym">Donax arundinaceus</name>
    <dbReference type="NCBI Taxonomy" id="35708"/>
    <lineage>
        <taxon>Eukaryota</taxon>
        <taxon>Viridiplantae</taxon>
        <taxon>Streptophyta</taxon>
        <taxon>Embryophyta</taxon>
        <taxon>Tracheophyta</taxon>
        <taxon>Spermatophyta</taxon>
        <taxon>Magnoliopsida</taxon>
        <taxon>Liliopsida</taxon>
        <taxon>Poales</taxon>
        <taxon>Poaceae</taxon>
        <taxon>PACMAD clade</taxon>
        <taxon>Arundinoideae</taxon>
        <taxon>Arundineae</taxon>
        <taxon>Arundo</taxon>
    </lineage>
</organism>